<dbReference type="EMBL" id="MU277187">
    <property type="protein sequence ID" value="KAI0069013.1"/>
    <property type="molecule type" value="Genomic_DNA"/>
</dbReference>
<proteinExistence type="predicted"/>
<comment type="caution">
    <text evidence="1">The sequence shown here is derived from an EMBL/GenBank/DDBJ whole genome shotgun (WGS) entry which is preliminary data.</text>
</comment>
<organism evidence="1 2">
    <name type="scientific">Artomyces pyxidatus</name>
    <dbReference type="NCBI Taxonomy" id="48021"/>
    <lineage>
        <taxon>Eukaryota</taxon>
        <taxon>Fungi</taxon>
        <taxon>Dikarya</taxon>
        <taxon>Basidiomycota</taxon>
        <taxon>Agaricomycotina</taxon>
        <taxon>Agaricomycetes</taxon>
        <taxon>Russulales</taxon>
        <taxon>Auriscalpiaceae</taxon>
        <taxon>Artomyces</taxon>
    </lineage>
</organism>
<protein>
    <submittedName>
        <fullName evidence="1">Uncharacterized protein</fullName>
    </submittedName>
</protein>
<reference evidence="1" key="1">
    <citation type="submission" date="2021-03" db="EMBL/GenBank/DDBJ databases">
        <authorList>
            <consortium name="DOE Joint Genome Institute"/>
            <person name="Ahrendt S."/>
            <person name="Looney B.P."/>
            <person name="Miyauchi S."/>
            <person name="Morin E."/>
            <person name="Drula E."/>
            <person name="Courty P.E."/>
            <person name="Chicoki N."/>
            <person name="Fauchery L."/>
            <person name="Kohler A."/>
            <person name="Kuo A."/>
            <person name="Labutti K."/>
            <person name="Pangilinan J."/>
            <person name="Lipzen A."/>
            <person name="Riley R."/>
            <person name="Andreopoulos W."/>
            <person name="He G."/>
            <person name="Johnson J."/>
            <person name="Barry K.W."/>
            <person name="Grigoriev I.V."/>
            <person name="Nagy L."/>
            <person name="Hibbett D."/>
            <person name="Henrissat B."/>
            <person name="Matheny P.B."/>
            <person name="Labbe J."/>
            <person name="Martin F."/>
        </authorList>
    </citation>
    <scope>NUCLEOTIDE SEQUENCE</scope>
    <source>
        <strain evidence="1">HHB10654</strain>
    </source>
</reference>
<gene>
    <name evidence="1" type="ORF">BV25DRAFT_1792070</name>
</gene>
<sequence>MPSSAITLRLQYPPAESVADPRTVNIYRTVVTDDSTDQVELYKFHHPNTGSRIGVTTFHRMNMATQKWETAGEIDWTSDTNATVLFGIESISIRDLRTPKKSSSKSRRFKASGSEYKWKIADEGVDLFCVDSRGKTVATWTEGELSLHVESRVESILDRLVVTLLLNRWMKALGSW</sequence>
<evidence type="ECO:0000313" key="2">
    <source>
        <dbReference type="Proteomes" id="UP000814140"/>
    </source>
</evidence>
<name>A0ACB8TKS6_9AGAM</name>
<evidence type="ECO:0000313" key="1">
    <source>
        <dbReference type="EMBL" id="KAI0069013.1"/>
    </source>
</evidence>
<dbReference type="Proteomes" id="UP000814140">
    <property type="component" value="Unassembled WGS sequence"/>
</dbReference>
<keyword evidence="2" id="KW-1185">Reference proteome</keyword>
<reference evidence="1" key="2">
    <citation type="journal article" date="2022" name="New Phytol.">
        <title>Evolutionary transition to the ectomycorrhizal habit in the genomes of a hyperdiverse lineage of mushroom-forming fungi.</title>
        <authorList>
            <person name="Looney B."/>
            <person name="Miyauchi S."/>
            <person name="Morin E."/>
            <person name="Drula E."/>
            <person name="Courty P.E."/>
            <person name="Kohler A."/>
            <person name="Kuo A."/>
            <person name="LaButti K."/>
            <person name="Pangilinan J."/>
            <person name="Lipzen A."/>
            <person name="Riley R."/>
            <person name="Andreopoulos W."/>
            <person name="He G."/>
            <person name="Johnson J."/>
            <person name="Nolan M."/>
            <person name="Tritt A."/>
            <person name="Barry K.W."/>
            <person name="Grigoriev I.V."/>
            <person name="Nagy L.G."/>
            <person name="Hibbett D."/>
            <person name="Henrissat B."/>
            <person name="Matheny P.B."/>
            <person name="Labbe J."/>
            <person name="Martin F.M."/>
        </authorList>
    </citation>
    <scope>NUCLEOTIDE SEQUENCE</scope>
    <source>
        <strain evidence="1">HHB10654</strain>
    </source>
</reference>
<accession>A0ACB8TKS6</accession>